<feature type="transmembrane region" description="Helical" evidence="2">
    <location>
        <begin position="269"/>
        <end position="296"/>
    </location>
</feature>
<dbReference type="OrthoDB" id="6157510at2759"/>
<feature type="transmembrane region" description="Helical" evidence="2">
    <location>
        <begin position="224"/>
        <end position="242"/>
    </location>
</feature>
<keyword evidence="2" id="KW-1133">Transmembrane helix</keyword>
<comment type="caution">
    <text evidence="3">The sequence shown here is derived from an EMBL/GenBank/DDBJ whole genome shotgun (WGS) entry which is preliminary data.</text>
</comment>
<evidence type="ECO:0000313" key="4">
    <source>
        <dbReference type="Proteomes" id="UP000242188"/>
    </source>
</evidence>
<feature type="transmembrane region" description="Helical" evidence="2">
    <location>
        <begin position="142"/>
        <end position="163"/>
    </location>
</feature>
<gene>
    <name evidence="3" type="ORF">KP79_PYT12779</name>
</gene>
<organism evidence="3 4">
    <name type="scientific">Mizuhopecten yessoensis</name>
    <name type="common">Japanese scallop</name>
    <name type="synonym">Patinopecten yessoensis</name>
    <dbReference type="NCBI Taxonomy" id="6573"/>
    <lineage>
        <taxon>Eukaryota</taxon>
        <taxon>Metazoa</taxon>
        <taxon>Spiralia</taxon>
        <taxon>Lophotrochozoa</taxon>
        <taxon>Mollusca</taxon>
        <taxon>Bivalvia</taxon>
        <taxon>Autobranchia</taxon>
        <taxon>Pteriomorphia</taxon>
        <taxon>Pectinida</taxon>
        <taxon>Pectinoidea</taxon>
        <taxon>Pectinidae</taxon>
        <taxon>Mizuhopecten</taxon>
    </lineage>
</organism>
<evidence type="ECO:0000256" key="1">
    <source>
        <dbReference type="SAM" id="MobiDB-lite"/>
    </source>
</evidence>
<evidence type="ECO:0000313" key="3">
    <source>
        <dbReference type="EMBL" id="OWF46607.1"/>
    </source>
</evidence>
<dbReference type="PANTHER" id="PTHR33444">
    <property type="entry name" value="SI:DKEY-19B23.12-RELATED"/>
    <property type="match status" value="1"/>
</dbReference>
<feature type="region of interest" description="Disordered" evidence="1">
    <location>
        <begin position="1"/>
        <end position="38"/>
    </location>
</feature>
<evidence type="ECO:0008006" key="5">
    <source>
        <dbReference type="Google" id="ProtNLM"/>
    </source>
</evidence>
<keyword evidence="4" id="KW-1185">Reference proteome</keyword>
<protein>
    <recommendedName>
        <fullName evidence="5">Transmembrane protein 272</fullName>
    </recommendedName>
</protein>
<sequence>MLTRTGTVVRKNRRRSSSKGSTRRGSAPTVLQQGAHCHSPNLNFPPGTRTYLTPQPSPCKSVSFSFSSEGKNCITPDNLSLRQPSLAPSGDKQYYGSVVLWKDTVEPDHSFSFVSSIFEASHESVGTCDFIYRAFVIISRSWPVTVLLGLFVALPLTMMIIGVKYLDECPKEPKIPIYLLVGGCFGTIKVMMSLCRQIRRLKADDDEDLHDENELMTMSRMANIGLTIFLSIWFVFGNYWIFETWLPKFQPPLHEPKNWCDKSVFTFTFWQLVVCHIVLGIVVMLAMFLCCCFACLRTVKDLEKG</sequence>
<feature type="transmembrane region" description="Helical" evidence="2">
    <location>
        <begin position="175"/>
        <end position="192"/>
    </location>
</feature>
<evidence type="ECO:0000256" key="2">
    <source>
        <dbReference type="SAM" id="Phobius"/>
    </source>
</evidence>
<accession>A0A210QCX4</accession>
<keyword evidence="2" id="KW-0812">Transmembrane</keyword>
<name>A0A210QCX4_MIZYE</name>
<dbReference type="AlphaFoldDB" id="A0A210QCX4"/>
<keyword evidence="2" id="KW-0472">Membrane</keyword>
<dbReference type="EMBL" id="NEDP02004118">
    <property type="protein sequence ID" value="OWF46607.1"/>
    <property type="molecule type" value="Genomic_DNA"/>
</dbReference>
<dbReference type="PANTHER" id="PTHR33444:SF7">
    <property type="entry name" value="TRANSMEMBRANE PROTEIN 272"/>
    <property type="match status" value="1"/>
</dbReference>
<dbReference type="InterPro" id="IPR040350">
    <property type="entry name" value="TMEM272"/>
</dbReference>
<dbReference type="STRING" id="6573.A0A210QCX4"/>
<reference evidence="3 4" key="1">
    <citation type="journal article" date="2017" name="Nat. Ecol. Evol.">
        <title>Scallop genome provides insights into evolution of bilaterian karyotype and development.</title>
        <authorList>
            <person name="Wang S."/>
            <person name="Zhang J."/>
            <person name="Jiao W."/>
            <person name="Li J."/>
            <person name="Xun X."/>
            <person name="Sun Y."/>
            <person name="Guo X."/>
            <person name="Huan P."/>
            <person name="Dong B."/>
            <person name="Zhang L."/>
            <person name="Hu X."/>
            <person name="Sun X."/>
            <person name="Wang J."/>
            <person name="Zhao C."/>
            <person name="Wang Y."/>
            <person name="Wang D."/>
            <person name="Huang X."/>
            <person name="Wang R."/>
            <person name="Lv J."/>
            <person name="Li Y."/>
            <person name="Zhang Z."/>
            <person name="Liu B."/>
            <person name="Lu W."/>
            <person name="Hui Y."/>
            <person name="Liang J."/>
            <person name="Zhou Z."/>
            <person name="Hou R."/>
            <person name="Li X."/>
            <person name="Liu Y."/>
            <person name="Li H."/>
            <person name="Ning X."/>
            <person name="Lin Y."/>
            <person name="Zhao L."/>
            <person name="Xing Q."/>
            <person name="Dou J."/>
            <person name="Li Y."/>
            <person name="Mao J."/>
            <person name="Guo H."/>
            <person name="Dou H."/>
            <person name="Li T."/>
            <person name="Mu C."/>
            <person name="Jiang W."/>
            <person name="Fu Q."/>
            <person name="Fu X."/>
            <person name="Miao Y."/>
            <person name="Liu J."/>
            <person name="Yu Q."/>
            <person name="Li R."/>
            <person name="Liao H."/>
            <person name="Li X."/>
            <person name="Kong Y."/>
            <person name="Jiang Z."/>
            <person name="Chourrout D."/>
            <person name="Li R."/>
            <person name="Bao Z."/>
        </authorList>
    </citation>
    <scope>NUCLEOTIDE SEQUENCE [LARGE SCALE GENOMIC DNA]</scope>
    <source>
        <strain evidence="3 4">PY_sf001</strain>
    </source>
</reference>
<dbReference type="Proteomes" id="UP000242188">
    <property type="component" value="Unassembled WGS sequence"/>
</dbReference>
<proteinExistence type="predicted"/>